<keyword evidence="9" id="KW-1185">Reference proteome</keyword>
<dbReference type="SUPFAM" id="SSF53686">
    <property type="entry name" value="Tryptophan synthase beta subunit-like PLP-dependent enzymes"/>
    <property type="match status" value="1"/>
</dbReference>
<accession>A0A7S8E6X4</accession>
<evidence type="ECO:0000256" key="6">
    <source>
        <dbReference type="PIRSR" id="PIRSR604450-51"/>
    </source>
</evidence>
<protein>
    <recommendedName>
        <fullName evidence="5">Threonine synthase</fullName>
        <ecNumber evidence="5">4.2.3.1</ecNumber>
    </recommendedName>
</protein>
<keyword evidence="4 8" id="KW-0456">Lyase</keyword>
<dbReference type="EMBL" id="CP062983">
    <property type="protein sequence ID" value="QPC81501.1"/>
    <property type="molecule type" value="Genomic_DNA"/>
</dbReference>
<dbReference type="PANTHER" id="PTHR48078:SF6">
    <property type="entry name" value="L-THREONINE DEHYDRATASE CATABOLIC TDCB"/>
    <property type="match status" value="1"/>
</dbReference>
<dbReference type="GO" id="GO:0009088">
    <property type="term" value="P:threonine biosynthetic process"/>
    <property type="evidence" value="ECO:0007669"/>
    <property type="project" value="UniProtKB-UniRule"/>
</dbReference>
<organism evidence="8 9">
    <name type="scientific">Phototrophicus methaneseepsis</name>
    <dbReference type="NCBI Taxonomy" id="2710758"/>
    <lineage>
        <taxon>Bacteria</taxon>
        <taxon>Bacillati</taxon>
        <taxon>Chloroflexota</taxon>
        <taxon>Candidatus Thermofontia</taxon>
        <taxon>Phototrophicales</taxon>
        <taxon>Phototrophicaceae</taxon>
        <taxon>Phototrophicus</taxon>
    </lineage>
</organism>
<gene>
    <name evidence="8" type="primary">thrC</name>
    <name evidence="8" type="ORF">G4Y79_17645</name>
</gene>
<dbReference type="RefSeq" id="WP_195169574.1">
    <property type="nucleotide sequence ID" value="NZ_CP062983.1"/>
</dbReference>
<evidence type="ECO:0000256" key="5">
    <source>
        <dbReference type="NCBIfam" id="TIGR00260"/>
    </source>
</evidence>
<dbReference type="GO" id="GO:0004794">
    <property type="term" value="F:threonine deaminase activity"/>
    <property type="evidence" value="ECO:0007669"/>
    <property type="project" value="TreeGrafter"/>
</dbReference>
<proteinExistence type="inferred from homology"/>
<dbReference type="PANTHER" id="PTHR48078">
    <property type="entry name" value="THREONINE DEHYDRATASE, MITOCHONDRIAL-RELATED"/>
    <property type="match status" value="1"/>
</dbReference>
<dbReference type="Pfam" id="PF00291">
    <property type="entry name" value="PALP"/>
    <property type="match status" value="1"/>
</dbReference>
<dbReference type="NCBIfam" id="TIGR00260">
    <property type="entry name" value="thrC"/>
    <property type="match status" value="1"/>
</dbReference>
<dbReference type="Gene3D" id="3.40.50.1100">
    <property type="match status" value="2"/>
</dbReference>
<evidence type="ECO:0000256" key="1">
    <source>
        <dbReference type="ARBA" id="ARBA00001933"/>
    </source>
</evidence>
<evidence type="ECO:0000313" key="8">
    <source>
        <dbReference type="EMBL" id="QPC81501.1"/>
    </source>
</evidence>
<evidence type="ECO:0000256" key="4">
    <source>
        <dbReference type="ARBA" id="ARBA00023239"/>
    </source>
</evidence>
<sequence length="420" mass="44885">MTDYILKCVLCGREFDDINTVHYTCPDCGEAGTLDVLYDYEVIRQSVTPMDIAFTPERNIWRYRPLLPVDPSEDVPLLSNSVGCTPMYEAARVADALGVARVSLKDDGRNPTGSLKDRASALVTTLAMSANVPIVATASTGNAAAALAGIVASVPNMRAVIFVPASAPEAKIAQLLVYGADVVLVEGSYDVAFDLCMQISRENGWYSRNTGVNPYTTEGKKTVALEISEQLNWVVPDAVVVSVGDGSIISGIYKGFWDLLQLGWIERMPRIIGVQAEGSSPLVKAWQAGTAGEDMQPVEAHTVADSISAGLPRDRVKALRAVRETDGAYVAVTDEAIIAAIPELAQLSGVFVEPAAAAAFAGARIAVQSQIIHPHEHIALLLTGTGLKDVRRAQQSVQPVTSVPPTVDDVRAYLRKQSLL</sequence>
<feature type="domain" description="Tryptophan synthase beta chain-like PALP" evidence="7">
    <location>
        <begin position="79"/>
        <end position="384"/>
    </location>
</feature>
<dbReference type="GO" id="GO:0006567">
    <property type="term" value="P:L-threonine catabolic process"/>
    <property type="evidence" value="ECO:0007669"/>
    <property type="project" value="TreeGrafter"/>
</dbReference>
<comment type="cofactor">
    <cofactor evidence="1 6">
        <name>pyridoxal 5'-phosphate</name>
        <dbReference type="ChEBI" id="CHEBI:597326"/>
    </cofactor>
</comment>
<dbReference type="InterPro" id="IPR050147">
    <property type="entry name" value="Ser/Thr_Dehydratase"/>
</dbReference>
<evidence type="ECO:0000259" key="7">
    <source>
        <dbReference type="Pfam" id="PF00291"/>
    </source>
</evidence>
<reference evidence="8 9" key="1">
    <citation type="submission" date="2020-02" db="EMBL/GenBank/DDBJ databases">
        <authorList>
            <person name="Zheng R.K."/>
            <person name="Sun C.M."/>
        </authorList>
    </citation>
    <scope>NUCLEOTIDE SEQUENCE [LARGE SCALE GENOMIC DNA]</scope>
    <source>
        <strain evidence="9">rifampicinis</strain>
    </source>
</reference>
<dbReference type="InterPro" id="IPR036052">
    <property type="entry name" value="TrpB-like_PALP_sf"/>
</dbReference>
<dbReference type="KEGG" id="pmet:G4Y79_17645"/>
<dbReference type="EC" id="4.2.3.1" evidence="5"/>
<dbReference type="CDD" id="cd01563">
    <property type="entry name" value="Thr-synth_1"/>
    <property type="match status" value="1"/>
</dbReference>
<dbReference type="Proteomes" id="UP000594468">
    <property type="component" value="Chromosome"/>
</dbReference>
<feature type="modified residue" description="N6-(pyridoxal phosphate)lysine" evidence="6">
    <location>
        <position position="116"/>
    </location>
</feature>
<dbReference type="GO" id="GO:0003941">
    <property type="term" value="F:L-serine ammonia-lyase activity"/>
    <property type="evidence" value="ECO:0007669"/>
    <property type="project" value="TreeGrafter"/>
</dbReference>
<dbReference type="GO" id="GO:0009097">
    <property type="term" value="P:isoleucine biosynthetic process"/>
    <property type="evidence" value="ECO:0007669"/>
    <property type="project" value="TreeGrafter"/>
</dbReference>
<dbReference type="AlphaFoldDB" id="A0A7S8E6X4"/>
<evidence type="ECO:0000256" key="3">
    <source>
        <dbReference type="ARBA" id="ARBA00022898"/>
    </source>
</evidence>
<dbReference type="GO" id="GO:0006565">
    <property type="term" value="P:L-serine catabolic process"/>
    <property type="evidence" value="ECO:0007669"/>
    <property type="project" value="TreeGrafter"/>
</dbReference>
<evidence type="ECO:0000313" key="9">
    <source>
        <dbReference type="Proteomes" id="UP000594468"/>
    </source>
</evidence>
<comment type="similarity">
    <text evidence="2">Belongs to the threonine synthase family.</text>
</comment>
<keyword evidence="3 6" id="KW-0663">Pyridoxal phosphate</keyword>
<dbReference type="GO" id="GO:0004795">
    <property type="term" value="F:threonine synthase activity"/>
    <property type="evidence" value="ECO:0007669"/>
    <property type="project" value="UniProtKB-UniRule"/>
</dbReference>
<name>A0A7S8E6X4_9CHLR</name>
<dbReference type="InterPro" id="IPR004450">
    <property type="entry name" value="Thr_synthase-like"/>
</dbReference>
<evidence type="ECO:0000256" key="2">
    <source>
        <dbReference type="ARBA" id="ARBA00005517"/>
    </source>
</evidence>
<dbReference type="InterPro" id="IPR001926">
    <property type="entry name" value="TrpB-like_PALP"/>
</dbReference>